<dbReference type="Proteomes" id="UP000800096">
    <property type="component" value="Unassembled WGS sequence"/>
</dbReference>
<feature type="region of interest" description="Disordered" evidence="1">
    <location>
        <begin position="201"/>
        <end position="297"/>
    </location>
</feature>
<dbReference type="AlphaFoldDB" id="A0A6A5QDK4"/>
<protein>
    <submittedName>
        <fullName evidence="2">Uncharacterized protein</fullName>
    </submittedName>
</protein>
<evidence type="ECO:0000313" key="2">
    <source>
        <dbReference type="EMBL" id="KAF1912958.1"/>
    </source>
</evidence>
<organism evidence="2 3">
    <name type="scientific">Ampelomyces quisqualis</name>
    <name type="common">Powdery mildew agent</name>
    <dbReference type="NCBI Taxonomy" id="50730"/>
    <lineage>
        <taxon>Eukaryota</taxon>
        <taxon>Fungi</taxon>
        <taxon>Dikarya</taxon>
        <taxon>Ascomycota</taxon>
        <taxon>Pezizomycotina</taxon>
        <taxon>Dothideomycetes</taxon>
        <taxon>Pleosporomycetidae</taxon>
        <taxon>Pleosporales</taxon>
        <taxon>Pleosporineae</taxon>
        <taxon>Phaeosphaeriaceae</taxon>
        <taxon>Ampelomyces</taxon>
    </lineage>
</organism>
<feature type="region of interest" description="Disordered" evidence="1">
    <location>
        <begin position="330"/>
        <end position="359"/>
    </location>
</feature>
<proteinExistence type="predicted"/>
<dbReference type="OrthoDB" id="3692269at2759"/>
<feature type="compositionally biased region" description="Polar residues" evidence="1">
    <location>
        <begin position="244"/>
        <end position="268"/>
    </location>
</feature>
<gene>
    <name evidence="2" type="ORF">BDU57DRAFT_541655</name>
</gene>
<feature type="compositionally biased region" description="Basic and acidic residues" evidence="1">
    <location>
        <begin position="459"/>
        <end position="472"/>
    </location>
</feature>
<feature type="compositionally biased region" description="Polar residues" evidence="1">
    <location>
        <begin position="279"/>
        <end position="297"/>
    </location>
</feature>
<feature type="compositionally biased region" description="Polar residues" evidence="1">
    <location>
        <begin position="64"/>
        <end position="91"/>
    </location>
</feature>
<feature type="compositionally biased region" description="Basic and acidic residues" evidence="1">
    <location>
        <begin position="431"/>
        <end position="450"/>
    </location>
</feature>
<feature type="region of interest" description="Disordered" evidence="1">
    <location>
        <begin position="59"/>
        <end position="106"/>
    </location>
</feature>
<feature type="region of interest" description="Disordered" evidence="1">
    <location>
        <begin position="426"/>
        <end position="472"/>
    </location>
</feature>
<accession>A0A6A5QDK4</accession>
<feature type="compositionally biased region" description="Low complexity" evidence="1">
    <location>
        <begin position="222"/>
        <end position="236"/>
    </location>
</feature>
<feature type="region of interest" description="Disordered" evidence="1">
    <location>
        <begin position="157"/>
        <end position="176"/>
    </location>
</feature>
<reference evidence="2" key="1">
    <citation type="journal article" date="2020" name="Stud. Mycol.">
        <title>101 Dothideomycetes genomes: a test case for predicting lifestyles and emergence of pathogens.</title>
        <authorList>
            <person name="Haridas S."/>
            <person name="Albert R."/>
            <person name="Binder M."/>
            <person name="Bloem J."/>
            <person name="Labutti K."/>
            <person name="Salamov A."/>
            <person name="Andreopoulos B."/>
            <person name="Baker S."/>
            <person name="Barry K."/>
            <person name="Bills G."/>
            <person name="Bluhm B."/>
            <person name="Cannon C."/>
            <person name="Castanera R."/>
            <person name="Culley D."/>
            <person name="Daum C."/>
            <person name="Ezra D."/>
            <person name="Gonzalez J."/>
            <person name="Henrissat B."/>
            <person name="Kuo A."/>
            <person name="Liang C."/>
            <person name="Lipzen A."/>
            <person name="Lutzoni F."/>
            <person name="Magnuson J."/>
            <person name="Mondo S."/>
            <person name="Nolan M."/>
            <person name="Ohm R."/>
            <person name="Pangilinan J."/>
            <person name="Park H.-J."/>
            <person name="Ramirez L."/>
            <person name="Alfaro M."/>
            <person name="Sun H."/>
            <person name="Tritt A."/>
            <person name="Yoshinaga Y."/>
            <person name="Zwiers L.-H."/>
            <person name="Turgeon B."/>
            <person name="Goodwin S."/>
            <person name="Spatafora J."/>
            <person name="Crous P."/>
            <person name="Grigoriev I."/>
        </authorList>
    </citation>
    <scope>NUCLEOTIDE SEQUENCE</scope>
    <source>
        <strain evidence="2">HMLAC05119</strain>
    </source>
</reference>
<name>A0A6A5QDK4_AMPQU</name>
<sequence length="596" mass="66298">MDFSDTPAAHPQLDFAESQPPHQVFFLSSPSPHMPQSTYQTAPQPPFSAPPQTFATHFSPPTHRYTSTSQPTFVPQQSHQIDYDQRQQPASSADMRPSIYSNTFGDPLQNQMHAAQVPQAQGQQAQMAVQQNQQVHMAQFNPQAQSIQRLEAIRRANQGRTQQGGQAQQWQPNQQAVQTQQLFNPTQFDFNSMSLQVPRATWPPQGMALGAQSSPSAPRVRSPYATPPSSQASPASNGRMQAPAVQQTQGNALRTSVTTPTRSDNAASSIDLRTPPPSQGRNNMPTVTTPRTVSGQLHSSPRMFSAAASALLGTAFQTPSGRAQQVCIPASHLTPPNSQGRKRTANDAAQSSPPTKRQATVENNGMTMANVGNGAQGQVHIVNPAAEYRKQQILHQRQQHAQQLRQQQVQQARDVAAAELEKKKAHAAEVAARRKKDEEHFAAKAAEAEKKRKQAAVEAAEKKRKDDEYQARANEQAEKFRVAQALRLEHERKCIRMEELRKDPSALFRHYTEYLELFPLGPGEFRNRYHAMLLANNPFSFDRNEEKTLAVQYAKDNWQLYLQYPRDLKVAAQWQREELAKRAGTAPAVDKTASKV</sequence>
<feature type="compositionally biased region" description="Polar residues" evidence="1">
    <location>
        <begin position="347"/>
        <end position="359"/>
    </location>
</feature>
<feature type="compositionally biased region" description="Polar residues" evidence="1">
    <location>
        <begin position="26"/>
        <end position="42"/>
    </location>
</feature>
<evidence type="ECO:0000256" key="1">
    <source>
        <dbReference type="SAM" id="MobiDB-lite"/>
    </source>
</evidence>
<evidence type="ECO:0000313" key="3">
    <source>
        <dbReference type="Proteomes" id="UP000800096"/>
    </source>
</evidence>
<dbReference type="EMBL" id="ML979139">
    <property type="protein sequence ID" value="KAF1912958.1"/>
    <property type="molecule type" value="Genomic_DNA"/>
</dbReference>
<keyword evidence="3" id="KW-1185">Reference proteome</keyword>
<feature type="region of interest" description="Disordered" evidence="1">
    <location>
        <begin position="1"/>
        <end position="46"/>
    </location>
</feature>